<reference evidence="6" key="1">
    <citation type="journal article" date="2022" name="ISME J.">
        <title>Identification of active gaseous-alkane degraders at natural gas seeps.</title>
        <authorList>
            <person name="Farhan Ul Haque M."/>
            <person name="Hernandez M."/>
            <person name="Crombie A.T."/>
            <person name="Murrell J.C."/>
        </authorList>
    </citation>
    <scope>NUCLEOTIDE SEQUENCE</scope>
    <source>
        <strain evidence="6">ANDR5</strain>
    </source>
</reference>
<evidence type="ECO:0000313" key="6">
    <source>
        <dbReference type="EMBL" id="MCI4674107.1"/>
    </source>
</evidence>
<dbReference type="SUPFAM" id="SSF56176">
    <property type="entry name" value="FAD-binding/transporter-associated domain-like"/>
    <property type="match status" value="2"/>
</dbReference>
<evidence type="ECO:0000313" key="7">
    <source>
        <dbReference type="Proteomes" id="UP001139068"/>
    </source>
</evidence>
<feature type="domain" description="FAD-binding PCMH-type" evidence="5">
    <location>
        <begin position="36"/>
        <end position="210"/>
    </location>
</feature>
<evidence type="ECO:0000256" key="3">
    <source>
        <dbReference type="ARBA" id="ARBA00022827"/>
    </source>
</evidence>
<dbReference type="InterPro" id="IPR016164">
    <property type="entry name" value="FAD-linked_Oxase-like_C"/>
</dbReference>
<comment type="caution">
    <text evidence="6">The sequence shown here is derived from an EMBL/GenBank/DDBJ whole genome shotgun (WGS) entry which is preliminary data.</text>
</comment>
<dbReference type="InterPro" id="IPR016169">
    <property type="entry name" value="FAD-bd_PCMH_sub2"/>
</dbReference>
<keyword evidence="2" id="KW-0285">Flavoprotein</keyword>
<dbReference type="RefSeq" id="WP_308197328.1">
    <property type="nucleotide sequence ID" value="NZ_JAIVFL010000001.1"/>
</dbReference>
<comment type="cofactor">
    <cofactor evidence="1">
        <name>FAD</name>
        <dbReference type="ChEBI" id="CHEBI:57692"/>
    </cofactor>
</comment>
<dbReference type="Pfam" id="PF01565">
    <property type="entry name" value="FAD_binding_4"/>
    <property type="match status" value="1"/>
</dbReference>
<dbReference type="PANTHER" id="PTHR42934">
    <property type="entry name" value="GLYCOLATE OXIDASE SUBUNIT GLCD"/>
    <property type="match status" value="1"/>
</dbReference>
<keyword evidence="7" id="KW-1185">Reference proteome</keyword>
<gene>
    <name evidence="6" type="ORF">K9U37_03795</name>
</gene>
<keyword evidence="3" id="KW-0274">FAD</keyword>
<protein>
    <submittedName>
        <fullName evidence="6">FAD-binding protein</fullName>
    </submittedName>
</protein>
<dbReference type="PANTHER" id="PTHR42934:SF2">
    <property type="entry name" value="GLYCOLATE OXIDASE SUBUNIT GLCD"/>
    <property type="match status" value="1"/>
</dbReference>
<keyword evidence="4" id="KW-0560">Oxidoreductase</keyword>
<dbReference type="Gene3D" id="1.10.45.10">
    <property type="entry name" value="Vanillyl-alcohol Oxidase, Chain A, domain 4"/>
    <property type="match status" value="1"/>
</dbReference>
<dbReference type="InterPro" id="IPR016171">
    <property type="entry name" value="Vanillyl_alc_oxidase_C-sub2"/>
</dbReference>
<evidence type="ECO:0000256" key="2">
    <source>
        <dbReference type="ARBA" id="ARBA00022630"/>
    </source>
</evidence>
<accession>A0ABS9YT91</accession>
<organism evidence="6 7">
    <name type="scientific">Candidatus Mycolicibacterium alkanivorans</name>
    <dbReference type="NCBI Taxonomy" id="2954114"/>
    <lineage>
        <taxon>Bacteria</taxon>
        <taxon>Bacillati</taxon>
        <taxon>Actinomycetota</taxon>
        <taxon>Actinomycetes</taxon>
        <taxon>Mycobacteriales</taxon>
        <taxon>Mycobacteriaceae</taxon>
        <taxon>Mycolicibacterium</taxon>
    </lineage>
</organism>
<dbReference type="Gene3D" id="3.30.70.2740">
    <property type="match status" value="1"/>
</dbReference>
<dbReference type="SUPFAM" id="SSF55103">
    <property type="entry name" value="FAD-linked oxidases, C-terminal domain"/>
    <property type="match status" value="1"/>
</dbReference>
<dbReference type="InterPro" id="IPR006094">
    <property type="entry name" value="Oxid_FAD_bind_N"/>
</dbReference>
<dbReference type="InterPro" id="IPR036318">
    <property type="entry name" value="FAD-bd_PCMH-like_sf"/>
</dbReference>
<name>A0ABS9YT91_9MYCO</name>
<dbReference type="PROSITE" id="PS51387">
    <property type="entry name" value="FAD_PCMH"/>
    <property type="match status" value="1"/>
</dbReference>
<dbReference type="InterPro" id="IPR016166">
    <property type="entry name" value="FAD-bd_PCMH"/>
</dbReference>
<dbReference type="InterPro" id="IPR004113">
    <property type="entry name" value="FAD-bd_oxidored_4_C"/>
</dbReference>
<dbReference type="EMBL" id="JAIVFL010000001">
    <property type="protein sequence ID" value="MCI4674107.1"/>
    <property type="molecule type" value="Genomic_DNA"/>
</dbReference>
<evidence type="ECO:0000259" key="5">
    <source>
        <dbReference type="PROSITE" id="PS51387"/>
    </source>
</evidence>
<dbReference type="Gene3D" id="3.30.465.10">
    <property type="match status" value="2"/>
</dbReference>
<evidence type="ECO:0000256" key="4">
    <source>
        <dbReference type="ARBA" id="ARBA00023002"/>
    </source>
</evidence>
<dbReference type="Pfam" id="PF02913">
    <property type="entry name" value="FAD-oxidase_C"/>
    <property type="match status" value="1"/>
</dbReference>
<sequence length="600" mass="62309">MPTDALGSDLRRLIGSDVVLTDEAARVLAGTDFITRRGTPAAVARPTSTDQVVALLRYASEHGVAIVPRGAATNLSAAIAPGDDSLVLDLASMNRIVEIDAAGRRAVVEPGVINADLKAAAAPAGLVYAPDPASTPISTIGGNIAENAGGPGCIKHGVTFHHVLGLDVALADGRLVTFSEHDDVDLLGVTIGSEGILGVVTRAVLNLMPIPAARWTALASFDRVEDAAVTVSEIIAAGILPAALEFADKRFVEVMEAHLPSGYPTDKEAILIVELDGEPDDLARETPALEKILRRWDPALRTAADEQQRAALWAGRLAAAFALRATGKAYYVCDATVPRQRVPEMMARSRQIAASYGLDVPILGHAGDGNLHPVVLYEPGQLATVDAVAEEIADAALDLGGTLTGEHGIGTAKREHMRRAFGPVELAAFRAIKRAFDPDGLLNPGVMLPPPTGEEPDLTDFGEAVRMALAGGPRGVPTPAADTPRDTTVDVDAENMSLTAGGAAFCRVAAAAARAAGLSCPAMESDGVVADAIEGAGHRQPARRALLGVEATLRGGYRAKFGSAAMKDVAGLDAKRLIAGCRGAFGRVERATLRAIPHQD</sequence>
<proteinExistence type="predicted"/>
<dbReference type="InterPro" id="IPR051914">
    <property type="entry name" value="FAD-linked_OxidoTrans_Type4"/>
</dbReference>
<dbReference type="Proteomes" id="UP001139068">
    <property type="component" value="Unassembled WGS sequence"/>
</dbReference>
<evidence type="ECO:0000256" key="1">
    <source>
        <dbReference type="ARBA" id="ARBA00001974"/>
    </source>
</evidence>